<evidence type="ECO:0000256" key="1">
    <source>
        <dbReference type="SAM" id="Phobius"/>
    </source>
</evidence>
<evidence type="ECO:0000313" key="3">
    <source>
        <dbReference type="Proteomes" id="UP000269154"/>
    </source>
</evidence>
<organism evidence="2 3">
    <name type="scientific">Okeania hirsuta</name>
    <dbReference type="NCBI Taxonomy" id="1458930"/>
    <lineage>
        <taxon>Bacteria</taxon>
        <taxon>Bacillati</taxon>
        <taxon>Cyanobacteriota</taxon>
        <taxon>Cyanophyceae</taxon>
        <taxon>Oscillatoriophycideae</taxon>
        <taxon>Oscillatoriales</taxon>
        <taxon>Microcoleaceae</taxon>
        <taxon>Okeania</taxon>
    </lineage>
</organism>
<dbReference type="RefSeq" id="WP_153183529.1">
    <property type="nucleotide sequence ID" value="NZ_CAWOLW010000400.1"/>
</dbReference>
<dbReference type="OrthoDB" id="9814380at2"/>
<sequence length="71" mass="8166">MIQIIASRGKGRFGNAFEFGEKSNTVIFFKSKRQHRLQILNIGLVLFFWLSVDLQKLDGYTDPIQITDASF</sequence>
<reference evidence="2 3" key="1">
    <citation type="journal article" date="2018" name="ACS Chem. Biol.">
        <title>Ketoreductase domain dysfunction expands chemodiversity: malyngamide biosynthesis in the cyanobacterium Okeania hirsuta.</title>
        <authorList>
            <person name="Moss N.A."/>
            <person name="Leao T."/>
            <person name="Rankin M."/>
            <person name="McCullough T.M."/>
            <person name="Qu P."/>
            <person name="Korobeynikov A."/>
            <person name="Smith J.L."/>
            <person name="Gerwick L."/>
            <person name="Gerwick W.H."/>
        </authorList>
    </citation>
    <scope>NUCLEOTIDE SEQUENCE [LARGE SCALE GENOMIC DNA]</scope>
    <source>
        <strain evidence="2 3">PAB10Feb10-1</strain>
    </source>
</reference>
<name>A0A3N6P735_9CYAN</name>
<accession>A0A3N6P735</accession>
<keyword evidence="3" id="KW-1185">Reference proteome</keyword>
<dbReference type="AlphaFoldDB" id="A0A3N6P735"/>
<keyword evidence="1" id="KW-0812">Transmembrane</keyword>
<comment type="caution">
    <text evidence="2">The sequence shown here is derived from an EMBL/GenBank/DDBJ whole genome shotgun (WGS) entry which is preliminary data.</text>
</comment>
<proteinExistence type="predicted"/>
<feature type="transmembrane region" description="Helical" evidence="1">
    <location>
        <begin position="37"/>
        <end position="52"/>
    </location>
</feature>
<keyword evidence="1" id="KW-0472">Membrane</keyword>
<dbReference type="Proteomes" id="UP000269154">
    <property type="component" value="Unassembled WGS sequence"/>
</dbReference>
<keyword evidence="1" id="KW-1133">Transmembrane helix</keyword>
<evidence type="ECO:0000313" key="2">
    <source>
        <dbReference type="EMBL" id="RQH18930.1"/>
    </source>
</evidence>
<protein>
    <submittedName>
        <fullName evidence="2">Uncharacterized protein</fullName>
    </submittedName>
</protein>
<dbReference type="EMBL" id="RCBY01000459">
    <property type="protein sequence ID" value="RQH18930.1"/>
    <property type="molecule type" value="Genomic_DNA"/>
</dbReference>
<gene>
    <name evidence="2" type="ORF">D5R40_32725</name>
</gene>